<accession>A0A6N6VJP6</accession>
<dbReference type="Pfam" id="PF12680">
    <property type="entry name" value="SnoaL_2"/>
    <property type="match status" value="1"/>
</dbReference>
<proteinExistence type="predicted"/>
<organism evidence="2 3">
    <name type="scientific">Parvibaculum sedimenti</name>
    <dbReference type="NCBI Taxonomy" id="2608632"/>
    <lineage>
        <taxon>Bacteria</taxon>
        <taxon>Pseudomonadati</taxon>
        <taxon>Pseudomonadota</taxon>
        <taxon>Alphaproteobacteria</taxon>
        <taxon>Hyphomicrobiales</taxon>
        <taxon>Parvibaculaceae</taxon>
        <taxon>Parvibaculum</taxon>
    </lineage>
</organism>
<dbReference type="SUPFAM" id="SSF54427">
    <property type="entry name" value="NTF2-like"/>
    <property type="match status" value="1"/>
</dbReference>
<evidence type="ECO:0000313" key="3">
    <source>
        <dbReference type="Proteomes" id="UP000468901"/>
    </source>
</evidence>
<dbReference type="RefSeq" id="WP_152216672.1">
    <property type="nucleotide sequence ID" value="NZ_WESC01000010.1"/>
</dbReference>
<dbReference type="EMBL" id="WESC01000010">
    <property type="protein sequence ID" value="KAB7739501.1"/>
    <property type="molecule type" value="Genomic_DNA"/>
</dbReference>
<dbReference type="InterPro" id="IPR032710">
    <property type="entry name" value="NTF2-like_dom_sf"/>
</dbReference>
<dbReference type="Gene3D" id="3.10.450.50">
    <property type="match status" value="1"/>
</dbReference>
<evidence type="ECO:0000259" key="1">
    <source>
        <dbReference type="Pfam" id="PF12680"/>
    </source>
</evidence>
<dbReference type="AlphaFoldDB" id="A0A6N6VJP6"/>
<gene>
    <name evidence="2" type="ORF">F2P47_12340</name>
</gene>
<keyword evidence="3" id="KW-1185">Reference proteome</keyword>
<protein>
    <submittedName>
        <fullName evidence="2">Nuclear transport factor 2 family protein</fullName>
    </submittedName>
</protein>
<name>A0A6N6VJP6_9HYPH</name>
<dbReference type="Proteomes" id="UP000468901">
    <property type="component" value="Unassembled WGS sequence"/>
</dbReference>
<evidence type="ECO:0000313" key="2">
    <source>
        <dbReference type="EMBL" id="KAB7739501.1"/>
    </source>
</evidence>
<sequence>MTQDEFAALLARFSAAATAGDGKAFAECFTEDGVYHDYIYGDHKGRAEIAHMLEEYFHRDARDYDWRMLDPVCNGNLGYAWSLSKFVSTVPAYEGKQVVIDGMSRFELKDGLISDYRESVNGGVAMAQLGVDEPRLVGVLRRWARQLRERPEVERYLRR</sequence>
<dbReference type="InterPro" id="IPR037401">
    <property type="entry name" value="SnoaL-like"/>
</dbReference>
<reference evidence="2 3" key="1">
    <citation type="submission" date="2019-09" db="EMBL/GenBank/DDBJ databases">
        <title>Parvibaculum sedimenti sp. nov., isolated from sediment.</title>
        <authorList>
            <person name="Wang Y."/>
        </authorList>
    </citation>
    <scope>NUCLEOTIDE SEQUENCE [LARGE SCALE GENOMIC DNA]</scope>
    <source>
        <strain evidence="2 3">HXT-9</strain>
    </source>
</reference>
<feature type="domain" description="SnoaL-like" evidence="1">
    <location>
        <begin position="11"/>
        <end position="115"/>
    </location>
</feature>
<comment type="caution">
    <text evidence="2">The sequence shown here is derived from an EMBL/GenBank/DDBJ whole genome shotgun (WGS) entry which is preliminary data.</text>
</comment>